<keyword evidence="3" id="KW-1185">Reference proteome</keyword>
<feature type="region of interest" description="Disordered" evidence="1">
    <location>
        <begin position="42"/>
        <end position="65"/>
    </location>
</feature>
<reference evidence="2" key="1">
    <citation type="submission" date="2020-03" db="EMBL/GenBank/DDBJ databases">
        <title>A high-quality chromosome-level genome assembly of a woody plant with both climbing and erect habits, Rhamnella rubrinervis.</title>
        <authorList>
            <person name="Lu Z."/>
            <person name="Yang Y."/>
            <person name="Zhu X."/>
            <person name="Sun Y."/>
        </authorList>
    </citation>
    <scope>NUCLEOTIDE SEQUENCE</scope>
    <source>
        <strain evidence="2">BYM</strain>
        <tissue evidence="2">Leaf</tissue>
    </source>
</reference>
<dbReference type="Proteomes" id="UP000796880">
    <property type="component" value="Unassembled WGS sequence"/>
</dbReference>
<organism evidence="2 3">
    <name type="scientific">Rhamnella rubrinervis</name>
    <dbReference type="NCBI Taxonomy" id="2594499"/>
    <lineage>
        <taxon>Eukaryota</taxon>
        <taxon>Viridiplantae</taxon>
        <taxon>Streptophyta</taxon>
        <taxon>Embryophyta</taxon>
        <taxon>Tracheophyta</taxon>
        <taxon>Spermatophyta</taxon>
        <taxon>Magnoliopsida</taxon>
        <taxon>eudicotyledons</taxon>
        <taxon>Gunneridae</taxon>
        <taxon>Pentapetalae</taxon>
        <taxon>rosids</taxon>
        <taxon>fabids</taxon>
        <taxon>Rosales</taxon>
        <taxon>Rhamnaceae</taxon>
        <taxon>rhamnoid group</taxon>
        <taxon>Rhamneae</taxon>
        <taxon>Rhamnella</taxon>
    </lineage>
</organism>
<feature type="compositionally biased region" description="Basic and acidic residues" evidence="1">
    <location>
        <begin position="50"/>
        <end position="63"/>
    </location>
</feature>
<dbReference type="AlphaFoldDB" id="A0A8K0MNS5"/>
<protein>
    <submittedName>
        <fullName evidence="2">Uncharacterized protein</fullName>
    </submittedName>
</protein>
<sequence>MTEEDLLLTSWMGYNCGHLRTPTAGIQDIATASPAETLMDYRQGESSNSKPRDDHGGGEETKFHKGAKARIIEEAFTKPRLEEGGNKEVKPRTNLCDGRIGRGMSKKCPNAMLNEGSIPMCIMEEAVHDSDHVEASTNASDSQPFNLRRSLKVKHIAALCKDKEANTRGDTRDMGVFEEVKGVIPSSYQKELPPNGEVDHKLEGKLQTLWLPARVEGRSPSTFKVVKNGTKHADLVRYRGRQPREWIDGRTRQHHVGDLCSRKPAGATSIYDKERLGAGGKIIRVMST</sequence>
<evidence type="ECO:0000256" key="1">
    <source>
        <dbReference type="SAM" id="MobiDB-lite"/>
    </source>
</evidence>
<gene>
    <name evidence="2" type="ORF">FNV43_RR03530</name>
</gene>
<accession>A0A8K0MNS5</accession>
<name>A0A8K0MNS5_9ROSA</name>
<comment type="caution">
    <text evidence="2">The sequence shown here is derived from an EMBL/GenBank/DDBJ whole genome shotgun (WGS) entry which is preliminary data.</text>
</comment>
<dbReference type="EMBL" id="VOIH02000002">
    <property type="protein sequence ID" value="KAF3453096.1"/>
    <property type="molecule type" value="Genomic_DNA"/>
</dbReference>
<evidence type="ECO:0000313" key="2">
    <source>
        <dbReference type="EMBL" id="KAF3453096.1"/>
    </source>
</evidence>
<evidence type="ECO:0000313" key="3">
    <source>
        <dbReference type="Proteomes" id="UP000796880"/>
    </source>
</evidence>
<proteinExistence type="predicted"/>